<dbReference type="PANTHER" id="PTHR30055:SF153">
    <property type="entry name" value="HTH-TYPE TRANSCRIPTIONAL REPRESSOR RV3405C"/>
    <property type="match status" value="1"/>
</dbReference>
<dbReference type="PROSITE" id="PS50977">
    <property type="entry name" value="HTH_TETR_2"/>
    <property type="match status" value="1"/>
</dbReference>
<feature type="domain" description="HTH tetR-type" evidence="3">
    <location>
        <begin position="12"/>
        <end position="72"/>
    </location>
</feature>
<reference evidence="4 5" key="1">
    <citation type="submission" date="2020-09" db="EMBL/GenBank/DDBJ databases">
        <title>Novel species in genus Gordonia.</title>
        <authorList>
            <person name="Zhang G."/>
        </authorList>
    </citation>
    <scope>NUCLEOTIDE SEQUENCE [LARGE SCALE GENOMIC DNA]</scope>
    <source>
        <strain evidence="4 5">ON-33</strain>
    </source>
</reference>
<dbReference type="Pfam" id="PF00440">
    <property type="entry name" value="TetR_N"/>
    <property type="match status" value="1"/>
</dbReference>
<dbReference type="InterPro" id="IPR050109">
    <property type="entry name" value="HTH-type_TetR-like_transc_reg"/>
</dbReference>
<protein>
    <submittedName>
        <fullName evidence="4">TetR/AcrR family transcriptional regulator</fullName>
    </submittedName>
</protein>
<gene>
    <name evidence="4" type="ORF">IDF66_04865</name>
</gene>
<evidence type="ECO:0000313" key="5">
    <source>
        <dbReference type="Proteomes" id="UP000602395"/>
    </source>
</evidence>
<dbReference type="PANTHER" id="PTHR30055">
    <property type="entry name" value="HTH-TYPE TRANSCRIPTIONAL REGULATOR RUTR"/>
    <property type="match status" value="1"/>
</dbReference>
<dbReference type="Proteomes" id="UP000602395">
    <property type="component" value="Unassembled WGS sequence"/>
</dbReference>
<keyword evidence="5" id="KW-1185">Reference proteome</keyword>
<dbReference type="InterPro" id="IPR001647">
    <property type="entry name" value="HTH_TetR"/>
</dbReference>
<comment type="caution">
    <text evidence="4">The sequence shown here is derived from an EMBL/GenBank/DDBJ whole genome shotgun (WGS) entry which is preliminary data.</text>
</comment>
<dbReference type="RefSeq" id="WP_190265885.1">
    <property type="nucleotide sequence ID" value="NZ_BAABAD010000003.1"/>
</dbReference>
<sequence length="205" mass="22219">MSEVPTNPQPTGPVTARLLDACERLLAEKGIRSTTMQEVAETAGVSRAWLYRHFPDKSTLIGAAIVRLNESFWVDAVGELEAIDGLDRQVSAGVRIGRGAYDDPGTLLMRLRTTEPDEFAACAGAGVAGLVPDLAAFWRPFIDAAAERGEIHPDHDFGEVSEWVARVLISLGTVPGDAVDPDDSDAVLRHVRRYLMPGLRTTPEE</sequence>
<dbReference type="InterPro" id="IPR036271">
    <property type="entry name" value="Tet_transcr_reg_TetR-rel_C_sf"/>
</dbReference>
<evidence type="ECO:0000256" key="1">
    <source>
        <dbReference type="ARBA" id="ARBA00023125"/>
    </source>
</evidence>
<evidence type="ECO:0000259" key="3">
    <source>
        <dbReference type="PROSITE" id="PS50977"/>
    </source>
</evidence>
<dbReference type="SUPFAM" id="SSF46689">
    <property type="entry name" value="Homeodomain-like"/>
    <property type="match status" value="1"/>
</dbReference>
<dbReference type="SUPFAM" id="SSF48498">
    <property type="entry name" value="Tetracyclin repressor-like, C-terminal domain"/>
    <property type="match status" value="1"/>
</dbReference>
<feature type="DNA-binding region" description="H-T-H motif" evidence="2">
    <location>
        <begin position="35"/>
        <end position="54"/>
    </location>
</feature>
<organism evidence="4 5">
    <name type="scientific">Gordonia hankookensis</name>
    <dbReference type="NCBI Taxonomy" id="589403"/>
    <lineage>
        <taxon>Bacteria</taxon>
        <taxon>Bacillati</taxon>
        <taxon>Actinomycetota</taxon>
        <taxon>Actinomycetes</taxon>
        <taxon>Mycobacteriales</taxon>
        <taxon>Gordoniaceae</taxon>
        <taxon>Gordonia</taxon>
    </lineage>
</organism>
<evidence type="ECO:0000313" key="4">
    <source>
        <dbReference type="EMBL" id="MBD1318908.1"/>
    </source>
</evidence>
<dbReference type="PRINTS" id="PR00455">
    <property type="entry name" value="HTHTETR"/>
</dbReference>
<evidence type="ECO:0000256" key="2">
    <source>
        <dbReference type="PROSITE-ProRule" id="PRU00335"/>
    </source>
</evidence>
<keyword evidence="1 2" id="KW-0238">DNA-binding</keyword>
<name>A0ABR7W7V5_9ACTN</name>
<accession>A0ABR7W7V5</accession>
<dbReference type="InterPro" id="IPR023772">
    <property type="entry name" value="DNA-bd_HTH_TetR-type_CS"/>
</dbReference>
<dbReference type="PROSITE" id="PS01081">
    <property type="entry name" value="HTH_TETR_1"/>
    <property type="match status" value="1"/>
</dbReference>
<dbReference type="EMBL" id="JACWMS010000001">
    <property type="protein sequence ID" value="MBD1318908.1"/>
    <property type="molecule type" value="Genomic_DNA"/>
</dbReference>
<dbReference type="Gene3D" id="1.10.357.10">
    <property type="entry name" value="Tetracycline Repressor, domain 2"/>
    <property type="match status" value="1"/>
</dbReference>
<proteinExistence type="predicted"/>
<dbReference type="InterPro" id="IPR009057">
    <property type="entry name" value="Homeodomain-like_sf"/>
</dbReference>